<feature type="compositionally biased region" description="Polar residues" evidence="1">
    <location>
        <begin position="612"/>
        <end position="621"/>
    </location>
</feature>
<sequence>MPNKKLIGPLSPWAARFGREEKSIPYSATTIRHSALAPEYPRLDPRYYGDNPDLREHFAGFERGMDEDRLHWSEKYQKHCIHMYTWQVGPLNRYLSFSPRFPKVLGGHATSEKLIDPPVADAIRRLTGAQNVASDEAGFGVFELERIKVDESQWLSFFQRDRWWDLEVEDPEPGVRWSVDDPKVWAELSICLELANRMMKAMVNDKHDWLRTILWGRLDYWRNVHPDPPDAYTRVLLSRNVDRFVCQQLGLQCFFDFADMEDWEARLEELLIGLKWSFMDNGDTRIMGLTEGRKIIQLELVTFFFFFSGSLTEGPRLNNYINYKDDPDPGLEPLVDFDGMAELGHACEKAIFGGAVEQLPLMRLPVSLWAGTWPWRRTAPYPKDLRNPAFAEDYQIRLWRIPALWTSKLLSESFWNDATVPRKSDNGFHLTRIFTSATSNAPPLPRDWGDVIVDRSVMPNLNDVEREMVRDWDERHALWNMFRQNWYQESQGRWKYTPWGLVGDRVPMTLFRHAFKERDQIECAVYSARLVHTISWLEGLQKLLSDLPPLNDWSWIFSAIGLLMLAACPIRLSTLTRNEPASEILKSSYIRPSKMALEVGNPDERIERDPIPSTSHAQSAPPTELGNPFRGIERHGPLVTQFDYLNMVLDVINFLAGNEIYTYGPWLVEILRCHAILHQERTRLKEHFPQDHQQKWASEWPFQLPEYSSPRGSAET</sequence>
<organism evidence="2 3">
    <name type="scientific">Xylaria grammica</name>
    <dbReference type="NCBI Taxonomy" id="363999"/>
    <lineage>
        <taxon>Eukaryota</taxon>
        <taxon>Fungi</taxon>
        <taxon>Dikarya</taxon>
        <taxon>Ascomycota</taxon>
        <taxon>Pezizomycotina</taxon>
        <taxon>Sordariomycetes</taxon>
        <taxon>Xylariomycetidae</taxon>
        <taxon>Xylariales</taxon>
        <taxon>Xylariaceae</taxon>
        <taxon>Xylaria</taxon>
    </lineage>
</organism>
<gene>
    <name evidence="2" type="ORF">EKO27_g12023</name>
</gene>
<feature type="region of interest" description="Disordered" evidence="1">
    <location>
        <begin position="601"/>
        <end position="628"/>
    </location>
</feature>
<evidence type="ECO:0000256" key="1">
    <source>
        <dbReference type="SAM" id="MobiDB-lite"/>
    </source>
</evidence>
<dbReference type="STRING" id="363999.A0A439CLQ0"/>
<evidence type="ECO:0000313" key="2">
    <source>
        <dbReference type="EMBL" id="RWA03082.1"/>
    </source>
</evidence>
<name>A0A439CLQ0_9PEZI</name>
<dbReference type="Proteomes" id="UP000286045">
    <property type="component" value="Unassembled WGS sequence"/>
</dbReference>
<evidence type="ECO:0000313" key="3">
    <source>
        <dbReference type="Proteomes" id="UP000286045"/>
    </source>
</evidence>
<protein>
    <submittedName>
        <fullName evidence="2">Uncharacterized protein</fullName>
    </submittedName>
</protein>
<accession>A0A439CLQ0</accession>
<dbReference type="AlphaFoldDB" id="A0A439CLQ0"/>
<proteinExistence type="predicted"/>
<dbReference type="EMBL" id="RYZI01000956">
    <property type="protein sequence ID" value="RWA03082.1"/>
    <property type="molecule type" value="Genomic_DNA"/>
</dbReference>
<comment type="caution">
    <text evidence="2">The sequence shown here is derived from an EMBL/GenBank/DDBJ whole genome shotgun (WGS) entry which is preliminary data.</text>
</comment>
<keyword evidence="3" id="KW-1185">Reference proteome</keyword>
<reference evidence="2 3" key="1">
    <citation type="submission" date="2018-12" db="EMBL/GenBank/DDBJ databases">
        <title>Draft genome sequence of Xylaria grammica IHI A82.</title>
        <authorList>
            <person name="Buettner E."/>
            <person name="Kellner H."/>
        </authorList>
    </citation>
    <scope>NUCLEOTIDE SEQUENCE [LARGE SCALE GENOMIC DNA]</scope>
    <source>
        <strain evidence="2 3">IHI A82</strain>
    </source>
</reference>